<dbReference type="Gene3D" id="3.90.950.20">
    <property type="entry name" value="CinA-like"/>
    <property type="match status" value="1"/>
</dbReference>
<evidence type="ECO:0000259" key="1">
    <source>
        <dbReference type="Pfam" id="PF02464"/>
    </source>
</evidence>
<dbReference type="RefSeq" id="WP_135845525.1">
    <property type="nucleotide sequence ID" value="NZ_CP035088.1"/>
</dbReference>
<dbReference type="Pfam" id="PF02464">
    <property type="entry name" value="CinA"/>
    <property type="match status" value="1"/>
</dbReference>
<feature type="domain" description="CinA C-terminal" evidence="1">
    <location>
        <begin position="3"/>
        <end position="155"/>
    </location>
</feature>
<gene>
    <name evidence="2" type="ORF">EPZ47_15110</name>
    <name evidence="3" type="ORF">QCD61_14710</name>
</gene>
<protein>
    <submittedName>
        <fullName evidence="2">CinA family protein</fullName>
    </submittedName>
</protein>
<keyword evidence="5" id="KW-1185">Reference proteome</keyword>
<dbReference type="InterPro" id="IPR008136">
    <property type="entry name" value="CinA_C"/>
</dbReference>
<dbReference type="NCBIfam" id="TIGR00199">
    <property type="entry name" value="PncC_domain"/>
    <property type="match status" value="1"/>
</dbReference>
<dbReference type="AlphaFoldDB" id="A0A4V1CAT2"/>
<dbReference type="Proteomes" id="UP001227386">
    <property type="component" value="Chromosome"/>
</dbReference>
<evidence type="ECO:0000313" key="3">
    <source>
        <dbReference type="EMBL" id="WGO90991.1"/>
    </source>
</evidence>
<dbReference type="Proteomes" id="UP000296468">
    <property type="component" value="Chromosome"/>
</dbReference>
<dbReference type="EMBL" id="CP035088">
    <property type="protein sequence ID" value="QBZ89994.1"/>
    <property type="molecule type" value="Genomic_DNA"/>
</dbReference>
<dbReference type="KEGG" id="pvk:EPZ47_15110"/>
<dbReference type="EMBL" id="CP123771">
    <property type="protein sequence ID" value="WGO90991.1"/>
    <property type="molecule type" value="Genomic_DNA"/>
</dbReference>
<evidence type="ECO:0000313" key="5">
    <source>
        <dbReference type="Proteomes" id="UP001227386"/>
    </source>
</evidence>
<reference evidence="3" key="4">
    <citation type="submission" date="2023-04" db="EMBL/GenBank/DDBJ databases">
        <authorList>
            <person name="Charles T.C."/>
            <person name="Cheng J."/>
            <person name="Lynch M."/>
            <person name="Van Dyk A."/>
        </authorList>
    </citation>
    <scope>NUCLEOTIDE SEQUENCE</scope>
    <source>
        <strain evidence="3">YsS1</strain>
    </source>
</reference>
<reference evidence="2 4" key="2">
    <citation type="journal article" date="2019" name="Front. Microbiol.">
        <title>In silico and Genetic Analyses of Cyclic Lipopeptide Synthetic Gene Clusters in Pseudomonas sp. 11K1.</title>
        <authorList>
            <person name="Zhao H."/>
            <person name="Liu Y.P."/>
            <person name="Zhang L.Q."/>
        </authorList>
    </citation>
    <scope>NUCLEOTIDE SEQUENCE [LARGE SCALE GENOMIC DNA]</scope>
    <source>
        <strain evidence="2 4">11K1</strain>
    </source>
</reference>
<dbReference type="OrthoDB" id="9801454at2"/>
<evidence type="ECO:0000313" key="2">
    <source>
        <dbReference type="EMBL" id="QBZ89994.1"/>
    </source>
</evidence>
<name>A0A4V1CAT2_9PSED</name>
<evidence type="ECO:0000313" key="4">
    <source>
        <dbReference type="Proteomes" id="UP000296468"/>
    </source>
</evidence>
<sequence length="166" mass="18202">MTVARSICEYLREHELRLTTAESCTAGQIVTLLAEVPGSGSLIESGYVVYSPEAKQRLLGVNPRTIETFNLTSREVAKEMALGALHDANANVAVATTGILGPDDMDGIPAGTVCFAWAFEVNGQRALFSRQERFFGSRGQVQMWAAEHALLQLRHFHQRALAGERR</sequence>
<proteinExistence type="predicted"/>
<reference evidence="3 5" key="1">
    <citation type="journal article" date="2012" name="Appl. Soil Ecol.">
        <title>Isolation and characterization of new plant growth-promoting bacterial endophytes.</title>
        <authorList>
            <person name="Rashid S."/>
            <person name="Charles T.C."/>
            <person name="Glick B.R."/>
        </authorList>
    </citation>
    <scope>NUCLEOTIDE SEQUENCE [LARGE SCALE GENOMIC DNA]</scope>
    <source>
        <strain evidence="3 5">YsS1</strain>
    </source>
</reference>
<dbReference type="InterPro" id="IPR036653">
    <property type="entry name" value="CinA-like_C"/>
</dbReference>
<dbReference type="SUPFAM" id="SSF142433">
    <property type="entry name" value="CinA-like"/>
    <property type="match status" value="1"/>
</dbReference>
<reference evidence="2" key="3">
    <citation type="submission" date="2019-01" db="EMBL/GenBank/DDBJ databases">
        <authorList>
            <person name="Zhang L."/>
        </authorList>
    </citation>
    <scope>NUCLEOTIDE SEQUENCE</scope>
    <source>
        <strain evidence="2">11K1</strain>
    </source>
</reference>
<organism evidence="2 4">
    <name type="scientific">Pseudomonas viciae</name>
    <dbReference type="NCBI Taxonomy" id="2505979"/>
    <lineage>
        <taxon>Bacteria</taxon>
        <taxon>Pseudomonadati</taxon>
        <taxon>Pseudomonadota</taxon>
        <taxon>Gammaproteobacteria</taxon>
        <taxon>Pseudomonadales</taxon>
        <taxon>Pseudomonadaceae</taxon>
        <taxon>Pseudomonas</taxon>
    </lineage>
</organism>
<accession>A0A4V1CAT2</accession>